<reference evidence="1" key="1">
    <citation type="submission" date="2023-03" db="EMBL/GenBank/DDBJ databases">
        <title>Massive genome expansion in bonnet fungi (Mycena s.s.) driven by repeated elements and novel gene families across ecological guilds.</title>
        <authorList>
            <consortium name="Lawrence Berkeley National Laboratory"/>
            <person name="Harder C.B."/>
            <person name="Miyauchi S."/>
            <person name="Viragh M."/>
            <person name="Kuo A."/>
            <person name="Thoen E."/>
            <person name="Andreopoulos B."/>
            <person name="Lu D."/>
            <person name="Skrede I."/>
            <person name="Drula E."/>
            <person name="Henrissat B."/>
            <person name="Morin E."/>
            <person name="Kohler A."/>
            <person name="Barry K."/>
            <person name="LaButti K."/>
            <person name="Morin E."/>
            <person name="Salamov A."/>
            <person name="Lipzen A."/>
            <person name="Mereny Z."/>
            <person name="Hegedus B."/>
            <person name="Baldrian P."/>
            <person name="Stursova M."/>
            <person name="Weitz H."/>
            <person name="Taylor A."/>
            <person name="Grigoriev I.V."/>
            <person name="Nagy L.G."/>
            <person name="Martin F."/>
            <person name="Kauserud H."/>
        </authorList>
    </citation>
    <scope>NUCLEOTIDE SEQUENCE</scope>
    <source>
        <strain evidence="1">9144</strain>
    </source>
</reference>
<dbReference type="Proteomes" id="UP001219525">
    <property type="component" value="Unassembled WGS sequence"/>
</dbReference>
<name>A0AAD6Y912_9AGAR</name>
<dbReference type="AlphaFoldDB" id="A0AAD6Y912"/>
<protein>
    <submittedName>
        <fullName evidence="1">Uncharacterized protein</fullName>
    </submittedName>
</protein>
<evidence type="ECO:0000313" key="2">
    <source>
        <dbReference type="Proteomes" id="UP001219525"/>
    </source>
</evidence>
<evidence type="ECO:0000313" key="1">
    <source>
        <dbReference type="EMBL" id="KAJ7200119.1"/>
    </source>
</evidence>
<keyword evidence="2" id="KW-1185">Reference proteome</keyword>
<proteinExistence type="predicted"/>
<dbReference type="EMBL" id="JARJCW010000064">
    <property type="protein sequence ID" value="KAJ7200119.1"/>
    <property type="molecule type" value="Genomic_DNA"/>
</dbReference>
<organism evidence="1 2">
    <name type="scientific">Mycena pura</name>
    <dbReference type="NCBI Taxonomy" id="153505"/>
    <lineage>
        <taxon>Eukaryota</taxon>
        <taxon>Fungi</taxon>
        <taxon>Dikarya</taxon>
        <taxon>Basidiomycota</taxon>
        <taxon>Agaricomycotina</taxon>
        <taxon>Agaricomycetes</taxon>
        <taxon>Agaricomycetidae</taxon>
        <taxon>Agaricales</taxon>
        <taxon>Marasmiineae</taxon>
        <taxon>Mycenaceae</taxon>
        <taxon>Mycena</taxon>
    </lineage>
</organism>
<gene>
    <name evidence="1" type="ORF">GGX14DRAFT_372410</name>
</gene>
<sequence length="184" mass="20415">MLFLCASADTWIGTVKRFQTKLDGQPSSDRSSTSNLKKHAVACYGKAVVAARLDIKLEDAGQRDGNIFSAFARAGQRPVKVTHRGTHTEPEFRCAGRPELKVPSRHTVARDLNAAYARCSDRVKNLLETYNGKLSFATDAWTSPNHRAFVAWTVHLQHEGQPLVFLLDIYEVPEVCCNLPSCSI</sequence>
<comment type="caution">
    <text evidence="1">The sequence shown here is derived from an EMBL/GenBank/DDBJ whole genome shotgun (WGS) entry which is preliminary data.</text>
</comment>
<accession>A0AAD6Y912</accession>